<accession>A0AAU7FJX6</accession>
<organism evidence="1">
    <name type="scientific">Bacillus sp. BS1807G30</name>
    <dbReference type="NCBI Taxonomy" id="3153756"/>
    <lineage>
        <taxon>Bacteria</taxon>
        <taxon>Bacillati</taxon>
        <taxon>Bacillota</taxon>
        <taxon>Bacilli</taxon>
        <taxon>Bacillales</taxon>
        <taxon>Bacillaceae</taxon>
        <taxon>Bacillus</taxon>
    </lineage>
</organism>
<dbReference type="RefSeq" id="WP_341041349.1">
    <property type="nucleotide sequence ID" value="NZ_CP157353.1"/>
</dbReference>
<evidence type="ECO:0000313" key="1">
    <source>
        <dbReference type="EMBL" id="XBM04422.1"/>
    </source>
</evidence>
<dbReference type="AlphaFoldDB" id="A0AAU7FJX6"/>
<gene>
    <name evidence="1" type="ORF">ABG082_01260</name>
</gene>
<dbReference type="EMBL" id="CP157353">
    <property type="protein sequence ID" value="XBM04422.1"/>
    <property type="molecule type" value="Genomic_DNA"/>
</dbReference>
<reference evidence="1" key="1">
    <citation type="submission" date="2024-05" db="EMBL/GenBank/DDBJ databases">
        <authorList>
            <person name="Liu Z."/>
        </authorList>
    </citation>
    <scope>NUCLEOTIDE SEQUENCE</scope>
    <source>
        <strain evidence="1">BS1807G30</strain>
    </source>
</reference>
<sequence length="326" mass="38263">MIESFQDLYETKRIKTDHLLIGNGFSIGIWQDFNYKSLYDNQKESLKKQDRLLFSELETTNFEYVLENLKRAISINKIFNHNNEELSYSYENVKQALINGVANVHPNNFDRQLYSKIGANHTFNIFKKSIFTTNYDLIPYWLHIKLSKKERAINDFFRLNGLDFLNFAPSKNTKSLNLYYLHGGLHIFVNKVDLIEKVKKNNQNYLIDAVIDSMENNNIPLYVSEGNWEDKLEQIQSNKYLRFCHEALSEIDGHLTIYGHDLSESADKHIVDAINKSKVEVIAYGIYELDKKESISERIRAYFPERKIHFFDSNSFDKSVEILANI</sequence>
<proteinExistence type="predicted"/>
<dbReference type="InterPro" id="IPR032581">
    <property type="entry name" value="DUF4917"/>
</dbReference>
<protein>
    <submittedName>
        <fullName evidence="1">DUF4917 family protein</fullName>
    </submittedName>
</protein>
<dbReference type="Pfam" id="PF16263">
    <property type="entry name" value="DUF4917"/>
    <property type="match status" value="1"/>
</dbReference>
<name>A0AAU7FJX6_9BACI</name>